<dbReference type="STRING" id="1095630.A0A2J6TK72"/>
<dbReference type="InParanoid" id="A0A2J6TK72"/>
<feature type="transmembrane region" description="Helical" evidence="1">
    <location>
        <begin position="39"/>
        <end position="60"/>
    </location>
</feature>
<dbReference type="AlphaFoldDB" id="A0A2J6TK72"/>
<dbReference type="EMBL" id="KZ613782">
    <property type="protein sequence ID" value="PMD63414.1"/>
    <property type="molecule type" value="Genomic_DNA"/>
</dbReference>
<evidence type="ECO:0000256" key="1">
    <source>
        <dbReference type="SAM" id="Phobius"/>
    </source>
</evidence>
<gene>
    <name evidence="2" type="ORF">K444DRAFT_610268</name>
</gene>
<organism evidence="2 3">
    <name type="scientific">Hyaloscypha bicolor E</name>
    <dbReference type="NCBI Taxonomy" id="1095630"/>
    <lineage>
        <taxon>Eukaryota</taxon>
        <taxon>Fungi</taxon>
        <taxon>Dikarya</taxon>
        <taxon>Ascomycota</taxon>
        <taxon>Pezizomycotina</taxon>
        <taxon>Leotiomycetes</taxon>
        <taxon>Helotiales</taxon>
        <taxon>Hyaloscyphaceae</taxon>
        <taxon>Hyaloscypha</taxon>
        <taxon>Hyaloscypha bicolor</taxon>
    </lineage>
</organism>
<dbReference type="RefSeq" id="XP_024740318.1">
    <property type="nucleotide sequence ID" value="XM_024879716.1"/>
</dbReference>
<evidence type="ECO:0000313" key="3">
    <source>
        <dbReference type="Proteomes" id="UP000235371"/>
    </source>
</evidence>
<accession>A0A2J6TK72</accession>
<dbReference type="OrthoDB" id="1735926at2759"/>
<keyword evidence="1" id="KW-1133">Transmembrane helix</keyword>
<keyword evidence="1" id="KW-0472">Membrane</keyword>
<proteinExistence type="predicted"/>
<name>A0A2J6TK72_9HELO</name>
<dbReference type="GeneID" id="36587793"/>
<sequence>MHSELLQHRVKTSLITLNEKTGERNTSFNETQKVYEHRWLPFLQAAGMLIFISPPFQHVLALTPRSVLAEHFLIVGEQSLAVNHILYCLFYVLALTSELPLLLKGIKTIGASMDTMCCRL</sequence>
<reference evidence="2 3" key="1">
    <citation type="submission" date="2016-04" db="EMBL/GenBank/DDBJ databases">
        <title>A degradative enzymes factory behind the ericoid mycorrhizal symbiosis.</title>
        <authorList>
            <consortium name="DOE Joint Genome Institute"/>
            <person name="Martino E."/>
            <person name="Morin E."/>
            <person name="Grelet G."/>
            <person name="Kuo A."/>
            <person name="Kohler A."/>
            <person name="Daghino S."/>
            <person name="Barry K."/>
            <person name="Choi C."/>
            <person name="Cichocki N."/>
            <person name="Clum A."/>
            <person name="Copeland A."/>
            <person name="Hainaut M."/>
            <person name="Haridas S."/>
            <person name="Labutti K."/>
            <person name="Lindquist E."/>
            <person name="Lipzen A."/>
            <person name="Khouja H.-R."/>
            <person name="Murat C."/>
            <person name="Ohm R."/>
            <person name="Olson A."/>
            <person name="Spatafora J."/>
            <person name="Veneault-Fourrey C."/>
            <person name="Henrissat B."/>
            <person name="Grigoriev I."/>
            <person name="Martin F."/>
            <person name="Perotto S."/>
        </authorList>
    </citation>
    <scope>NUCLEOTIDE SEQUENCE [LARGE SCALE GENOMIC DNA]</scope>
    <source>
        <strain evidence="2 3">E</strain>
    </source>
</reference>
<keyword evidence="3" id="KW-1185">Reference proteome</keyword>
<protein>
    <submittedName>
        <fullName evidence="2">Uncharacterized protein</fullName>
    </submittedName>
</protein>
<evidence type="ECO:0000313" key="2">
    <source>
        <dbReference type="EMBL" id="PMD63414.1"/>
    </source>
</evidence>
<dbReference type="Proteomes" id="UP000235371">
    <property type="component" value="Unassembled WGS sequence"/>
</dbReference>
<feature type="transmembrane region" description="Helical" evidence="1">
    <location>
        <begin position="80"/>
        <end position="103"/>
    </location>
</feature>
<keyword evidence="1" id="KW-0812">Transmembrane</keyword>